<protein>
    <submittedName>
        <fullName evidence="2">Uncharacterized protein</fullName>
    </submittedName>
</protein>
<evidence type="ECO:0000313" key="2">
    <source>
        <dbReference type="Ensembl" id="ENSCINP00000032072.1"/>
    </source>
</evidence>
<dbReference type="Ensembl" id="ENSCINT00000035499.1">
    <property type="protein sequence ID" value="ENSCINP00000032072.1"/>
    <property type="gene ID" value="ENSCING00000018764.1"/>
</dbReference>
<evidence type="ECO:0000313" key="3">
    <source>
        <dbReference type="Proteomes" id="UP000008144"/>
    </source>
</evidence>
<feature type="signal peptide" evidence="1">
    <location>
        <begin position="1"/>
        <end position="17"/>
    </location>
</feature>
<evidence type="ECO:0000256" key="1">
    <source>
        <dbReference type="SAM" id="SignalP"/>
    </source>
</evidence>
<dbReference type="AlphaFoldDB" id="H2XQY8"/>
<reference evidence="2" key="4">
    <citation type="submission" date="2025-09" db="UniProtKB">
        <authorList>
            <consortium name="Ensembl"/>
        </authorList>
    </citation>
    <scope>IDENTIFICATION</scope>
</reference>
<organism evidence="2 3">
    <name type="scientific">Ciona intestinalis</name>
    <name type="common">Transparent sea squirt</name>
    <name type="synonym">Ascidia intestinalis</name>
    <dbReference type="NCBI Taxonomy" id="7719"/>
    <lineage>
        <taxon>Eukaryota</taxon>
        <taxon>Metazoa</taxon>
        <taxon>Chordata</taxon>
        <taxon>Tunicata</taxon>
        <taxon>Ascidiacea</taxon>
        <taxon>Phlebobranchia</taxon>
        <taxon>Cionidae</taxon>
        <taxon>Ciona</taxon>
    </lineage>
</organism>
<dbReference type="InParanoid" id="H2XQY8"/>
<keyword evidence="1" id="KW-0732">Signal</keyword>
<dbReference type="Proteomes" id="UP000008144">
    <property type="component" value="Chromosome 1"/>
</dbReference>
<sequence>MKTTFLILALLPILSIAKPVGKEVYTDKQIRNEEERLEMDEIPAESNIAKNRGRYRDLEFAPKDDEPSSVMFIITQLLSLWKRGNLDKPSMFSLRWWA</sequence>
<accession>H2XQY8</accession>
<dbReference type="EMBL" id="EAAA01000231">
    <property type="status" value="NOT_ANNOTATED_CDS"/>
    <property type="molecule type" value="Genomic_DNA"/>
</dbReference>
<name>H2XQY8_CIOIN</name>
<reference evidence="2" key="2">
    <citation type="journal article" date="2008" name="Genome Biol.">
        <title>Improved genome assembly and evidence-based global gene model set for the chordate Ciona intestinalis: new insight into intron and operon populations.</title>
        <authorList>
            <person name="Satou Y."/>
            <person name="Mineta K."/>
            <person name="Ogasawara M."/>
            <person name="Sasakura Y."/>
            <person name="Shoguchi E."/>
            <person name="Ueno K."/>
            <person name="Yamada L."/>
            <person name="Matsumoto J."/>
            <person name="Wasserscheid J."/>
            <person name="Dewar K."/>
            <person name="Wiley G.B."/>
            <person name="Macmil S.L."/>
            <person name="Roe B.A."/>
            <person name="Zeller R.W."/>
            <person name="Hastings K.E."/>
            <person name="Lemaire P."/>
            <person name="Lindquist E."/>
            <person name="Endo T."/>
            <person name="Hotta K."/>
            <person name="Inaba K."/>
        </authorList>
    </citation>
    <scope>NUCLEOTIDE SEQUENCE [LARGE SCALE GENOMIC DNA]</scope>
    <source>
        <strain evidence="2">wild type</strain>
    </source>
</reference>
<dbReference type="HOGENOM" id="CLU_2333010_0_0_1"/>
<reference evidence="2" key="3">
    <citation type="submission" date="2025-08" db="UniProtKB">
        <authorList>
            <consortium name="Ensembl"/>
        </authorList>
    </citation>
    <scope>IDENTIFICATION</scope>
</reference>
<proteinExistence type="predicted"/>
<keyword evidence="3" id="KW-1185">Reference proteome</keyword>
<reference evidence="3" key="1">
    <citation type="journal article" date="2002" name="Science">
        <title>The draft genome of Ciona intestinalis: insights into chordate and vertebrate origins.</title>
        <authorList>
            <person name="Dehal P."/>
            <person name="Satou Y."/>
            <person name="Campbell R.K."/>
            <person name="Chapman J."/>
            <person name="Degnan B."/>
            <person name="De Tomaso A."/>
            <person name="Davidson B."/>
            <person name="Di Gregorio A."/>
            <person name="Gelpke M."/>
            <person name="Goodstein D.M."/>
            <person name="Harafuji N."/>
            <person name="Hastings K.E."/>
            <person name="Ho I."/>
            <person name="Hotta K."/>
            <person name="Huang W."/>
            <person name="Kawashima T."/>
            <person name="Lemaire P."/>
            <person name="Martinez D."/>
            <person name="Meinertzhagen I.A."/>
            <person name="Necula S."/>
            <person name="Nonaka M."/>
            <person name="Putnam N."/>
            <person name="Rash S."/>
            <person name="Saiga H."/>
            <person name="Satake M."/>
            <person name="Terry A."/>
            <person name="Yamada L."/>
            <person name="Wang H.G."/>
            <person name="Awazu S."/>
            <person name="Azumi K."/>
            <person name="Boore J."/>
            <person name="Branno M."/>
            <person name="Chin-Bow S."/>
            <person name="DeSantis R."/>
            <person name="Doyle S."/>
            <person name="Francino P."/>
            <person name="Keys D.N."/>
            <person name="Haga S."/>
            <person name="Hayashi H."/>
            <person name="Hino K."/>
            <person name="Imai K.S."/>
            <person name="Inaba K."/>
            <person name="Kano S."/>
            <person name="Kobayashi K."/>
            <person name="Kobayashi M."/>
            <person name="Lee B.I."/>
            <person name="Makabe K.W."/>
            <person name="Manohar C."/>
            <person name="Matassi G."/>
            <person name="Medina M."/>
            <person name="Mochizuki Y."/>
            <person name="Mount S."/>
            <person name="Morishita T."/>
            <person name="Miura S."/>
            <person name="Nakayama A."/>
            <person name="Nishizaka S."/>
            <person name="Nomoto H."/>
            <person name="Ohta F."/>
            <person name="Oishi K."/>
            <person name="Rigoutsos I."/>
            <person name="Sano M."/>
            <person name="Sasaki A."/>
            <person name="Sasakura Y."/>
            <person name="Shoguchi E."/>
            <person name="Shin-i T."/>
            <person name="Spagnuolo A."/>
            <person name="Stainier D."/>
            <person name="Suzuki M.M."/>
            <person name="Tassy O."/>
            <person name="Takatori N."/>
            <person name="Tokuoka M."/>
            <person name="Yagi K."/>
            <person name="Yoshizaki F."/>
            <person name="Wada S."/>
            <person name="Zhang C."/>
            <person name="Hyatt P.D."/>
            <person name="Larimer F."/>
            <person name="Detter C."/>
            <person name="Doggett N."/>
            <person name="Glavina T."/>
            <person name="Hawkins T."/>
            <person name="Richardson P."/>
            <person name="Lucas S."/>
            <person name="Kohara Y."/>
            <person name="Levine M."/>
            <person name="Satoh N."/>
            <person name="Rokhsar D.S."/>
        </authorList>
    </citation>
    <scope>NUCLEOTIDE SEQUENCE [LARGE SCALE GENOMIC DNA]</scope>
</reference>
<feature type="chain" id="PRO_5003578115" evidence="1">
    <location>
        <begin position="18"/>
        <end position="98"/>
    </location>
</feature>